<feature type="region of interest" description="Disordered" evidence="3">
    <location>
        <begin position="915"/>
        <end position="941"/>
    </location>
</feature>
<feature type="domain" description="SH2" evidence="4">
    <location>
        <begin position="1226"/>
        <end position="1320"/>
    </location>
</feature>
<feature type="compositionally biased region" description="Low complexity" evidence="3">
    <location>
        <begin position="1190"/>
        <end position="1204"/>
    </location>
</feature>
<evidence type="ECO:0000313" key="5">
    <source>
        <dbReference type="EMBL" id="KAL5108395.1"/>
    </source>
</evidence>
<dbReference type="InterPro" id="IPR051184">
    <property type="entry name" value="Tyrosine-phos_adapter"/>
</dbReference>
<comment type="caution">
    <text evidence="5">The sequence shown here is derived from an EMBL/GenBank/DDBJ whole genome shotgun (WGS) entry which is preliminary data.</text>
</comment>
<dbReference type="Pfam" id="PF00017">
    <property type="entry name" value="SH2"/>
    <property type="match status" value="1"/>
</dbReference>
<feature type="compositionally biased region" description="Polar residues" evidence="3">
    <location>
        <begin position="320"/>
        <end position="353"/>
    </location>
</feature>
<reference evidence="5 6" key="1">
    <citation type="journal article" date="2022" name="Front. Cell. Infect. Microbiol.">
        <title>The Genomes of Two Strains of Taenia crassiceps the Animal Model for the Study of Human Cysticercosis.</title>
        <authorList>
            <person name="Bobes R.J."/>
            <person name="Estrada K."/>
            <person name="Rios-Valencia D.G."/>
            <person name="Calderon-Gallegos A."/>
            <person name="de la Torre P."/>
            <person name="Carrero J.C."/>
            <person name="Sanchez-Flores A."/>
            <person name="Laclette J.P."/>
        </authorList>
    </citation>
    <scope>NUCLEOTIDE SEQUENCE [LARGE SCALE GENOMIC DNA]</scope>
    <source>
        <strain evidence="5">WFUcys</strain>
    </source>
</reference>
<dbReference type="PANTHER" id="PTHR19969:SF5">
    <property type="entry name" value="CRK-LIKE PROTEIN"/>
    <property type="match status" value="1"/>
</dbReference>
<keyword evidence="6" id="KW-1185">Reference proteome</keyword>
<evidence type="ECO:0000256" key="3">
    <source>
        <dbReference type="SAM" id="MobiDB-lite"/>
    </source>
</evidence>
<feature type="region of interest" description="Disordered" evidence="3">
    <location>
        <begin position="1190"/>
        <end position="1213"/>
    </location>
</feature>
<evidence type="ECO:0000256" key="1">
    <source>
        <dbReference type="ARBA" id="ARBA00022999"/>
    </source>
</evidence>
<feature type="compositionally biased region" description="Low complexity" evidence="3">
    <location>
        <begin position="652"/>
        <end position="685"/>
    </location>
</feature>
<dbReference type="Proteomes" id="UP001651158">
    <property type="component" value="Unassembled WGS sequence"/>
</dbReference>
<keyword evidence="1 2" id="KW-0727">SH2 domain</keyword>
<evidence type="ECO:0000256" key="2">
    <source>
        <dbReference type="PROSITE-ProRule" id="PRU00191"/>
    </source>
</evidence>
<dbReference type="SUPFAM" id="SSF55550">
    <property type="entry name" value="SH2 domain"/>
    <property type="match status" value="1"/>
</dbReference>
<feature type="region of interest" description="Disordered" evidence="3">
    <location>
        <begin position="1042"/>
        <end position="1090"/>
    </location>
</feature>
<proteinExistence type="predicted"/>
<name>A0ABR4QFF6_9CEST</name>
<dbReference type="PROSITE" id="PS50001">
    <property type="entry name" value="SH2"/>
    <property type="match status" value="1"/>
</dbReference>
<feature type="region of interest" description="Disordered" evidence="3">
    <location>
        <begin position="970"/>
        <end position="1027"/>
    </location>
</feature>
<feature type="region of interest" description="Disordered" evidence="3">
    <location>
        <begin position="1"/>
        <end position="26"/>
    </location>
</feature>
<dbReference type="EMBL" id="JAKROA010000003">
    <property type="protein sequence ID" value="KAL5108395.1"/>
    <property type="molecule type" value="Genomic_DNA"/>
</dbReference>
<feature type="compositionally biased region" description="Polar residues" evidence="3">
    <location>
        <begin position="631"/>
        <end position="643"/>
    </location>
</feature>
<feature type="compositionally biased region" description="Polar residues" evidence="3">
    <location>
        <begin position="509"/>
        <end position="519"/>
    </location>
</feature>
<feature type="compositionally biased region" description="Polar residues" evidence="3">
    <location>
        <begin position="185"/>
        <end position="196"/>
    </location>
</feature>
<feature type="region of interest" description="Disordered" evidence="3">
    <location>
        <begin position="281"/>
        <end position="353"/>
    </location>
</feature>
<feature type="compositionally biased region" description="Basic residues" evidence="3">
    <location>
        <begin position="1"/>
        <end position="11"/>
    </location>
</feature>
<feature type="compositionally biased region" description="Low complexity" evidence="3">
    <location>
        <begin position="455"/>
        <end position="474"/>
    </location>
</feature>
<dbReference type="Gene3D" id="3.30.505.10">
    <property type="entry name" value="SH2 domain"/>
    <property type="match status" value="1"/>
</dbReference>
<dbReference type="PANTHER" id="PTHR19969">
    <property type="entry name" value="SH2-SH3 ADAPTOR PROTEIN-RELATED"/>
    <property type="match status" value="1"/>
</dbReference>
<feature type="region of interest" description="Disordered" evidence="3">
    <location>
        <begin position="585"/>
        <end position="742"/>
    </location>
</feature>
<protein>
    <submittedName>
        <fullName evidence="5">SH2 domain-containing adapter protein F</fullName>
    </submittedName>
</protein>
<feature type="compositionally biased region" description="Low complexity" evidence="3">
    <location>
        <begin position="716"/>
        <end position="737"/>
    </location>
</feature>
<feature type="region of interest" description="Disordered" evidence="3">
    <location>
        <begin position="509"/>
        <end position="533"/>
    </location>
</feature>
<feature type="region of interest" description="Disordered" evidence="3">
    <location>
        <begin position="173"/>
        <end position="237"/>
    </location>
</feature>
<feature type="region of interest" description="Disordered" evidence="3">
    <location>
        <begin position="425"/>
        <end position="474"/>
    </location>
</feature>
<organism evidence="5 6">
    <name type="scientific">Taenia crassiceps</name>
    <dbReference type="NCBI Taxonomy" id="6207"/>
    <lineage>
        <taxon>Eukaryota</taxon>
        <taxon>Metazoa</taxon>
        <taxon>Spiralia</taxon>
        <taxon>Lophotrochozoa</taxon>
        <taxon>Platyhelminthes</taxon>
        <taxon>Cestoda</taxon>
        <taxon>Eucestoda</taxon>
        <taxon>Cyclophyllidea</taxon>
        <taxon>Taeniidae</taxon>
        <taxon>Taenia</taxon>
    </lineage>
</organism>
<gene>
    <name evidence="5" type="ORF">TcWFU_000779</name>
</gene>
<dbReference type="PRINTS" id="PR00401">
    <property type="entry name" value="SH2DOMAIN"/>
</dbReference>
<feature type="region of interest" description="Disordered" evidence="3">
    <location>
        <begin position="777"/>
        <end position="808"/>
    </location>
</feature>
<dbReference type="InterPro" id="IPR036860">
    <property type="entry name" value="SH2_dom_sf"/>
</dbReference>
<feature type="compositionally biased region" description="Polar residues" evidence="3">
    <location>
        <begin position="917"/>
        <end position="927"/>
    </location>
</feature>
<dbReference type="SMART" id="SM00252">
    <property type="entry name" value="SH2"/>
    <property type="match status" value="1"/>
</dbReference>
<dbReference type="InterPro" id="IPR000980">
    <property type="entry name" value="SH2"/>
</dbReference>
<accession>A0ABR4QFF6</accession>
<feature type="compositionally biased region" description="Basic and acidic residues" evidence="3">
    <location>
        <begin position="295"/>
        <end position="305"/>
    </location>
</feature>
<feature type="compositionally biased region" description="Polar residues" evidence="3">
    <location>
        <begin position="205"/>
        <end position="222"/>
    </location>
</feature>
<sequence length="1320" mass="140734">MPIKLRGRTKYKPSGDAGRGECSNCPDCVKPPKSKTLLWRLFSSRRSVDNTSPASQPEDASSCVYESGAILEEEYQESFGMTAEHSESVPSILRRITPPRLSDPPPGGGVTAARHSTSRGHRFASTAAAIYNEPCDARRAGSSGGGSVSTSKRAALRRASLAASIYCDTEHHRQDGFQLPPSPQGSPDSLQLSSSNHLREGSASAGFTVTNGRKNSANSHMSQYWKEHDSGSSSLSNSRDVFSHINPHLDMKRPSMCVSPGCSYLICVSSRTHIHSFMMALGHGSSSKKHRKSRREGNSTEESQKPIKSLMQAFWRRHSSSSSNNAEKVATSPRTRTLSPSQSPLNRKTSAPAVSSLEQALRIARGQVEDEVGEVGEKDGEGAVYDLTNEPLGYQSPPPGGFLPRIPEHGESNYSAAQMERLKASVVRRPNSRSDRSSFNSAPPGTYWPDGGTPSQPAISHQTQQQPQPQHHSPAFSLVDRLPRIPPLSRPTSSVFFGGTRSPVTSFCASPARTASPTPFFQRPLPPPPPLIDRRGDKMSKSFNLGGNSGPMWQAIPPKSPTGEIEVVDTAIYSNVKIPLLRMASPPAGSGSSTCHSPLAHPGGPIRVHSQSPPPPSTQPQLLARDHRQRQQQAPLAHTSSSPGLERRRNLSPRQPTTTTVTATTTAASSSHSASPALSNSPSFSNHPVVLQGNTQISHHPASPFAPIARTTPCGSRTSPSAASAAAATTSSSRSNSDVTAPTCPCAQSYHRSAVSPPPEYQRTFCNPCAAGVGASNGSAVRQMPDDGESDGIQPTSGGPQPSRRRKDLAATYEEAWDVKMSRRLGGMDVSRLAEALPNGNFKRYDLVRVSDRPLRSPATATPVVRSPSLSPVLTSTEGIVMRQPRPVPRTSFRNSSTDTVINREMMPSPFRLKQNRVASPTVNSPSVKGGPASPSASEAPVTDYDYAYNRSWSMGVQLNLSLNLASNTDSSADQTVGPVAGEVGESPVSPILGASSPPPPPPHRSASIMTPTTTQFSPPQSPTPIRRQCALPHIAANVGVGMSPSSSRARGVHNPLASGVPVPLTPSSPPSEESSSTMRGDTSDAASASTAATVAVPGLLPHMSRLLADWDNMSTDSCEEPWDVRHGKVISQLTSSRFIDPSEVLSAVANGNHNGATTGVSGGGISNGHSESRNAVGLVADGEGVVPMSPSSNISPPISCPSPLARSPSDVKTQNCLKPLNEQPWFHPNLTRFGAEKRLRSEPEGSFLVRNSETLKNEYSLTVKHNGFLHMRITRDAQGQFVLGEYSQPYPSIPHMISHYEQTQVPVKGADSVTLCHPR</sequence>
<evidence type="ECO:0000313" key="6">
    <source>
        <dbReference type="Proteomes" id="UP001651158"/>
    </source>
</evidence>
<feature type="region of interest" description="Disordered" evidence="3">
    <location>
        <begin position="96"/>
        <end position="121"/>
    </location>
</feature>
<evidence type="ECO:0000259" key="4">
    <source>
        <dbReference type="PROSITE" id="PS50001"/>
    </source>
</evidence>